<sequence length="315" mass="36866">MKTVSVVMCTYNGEEYLREQLDSLVRQTYPIHELIIQDDGSTDNTLTIAREYEELHPEIPFRIYRNPQQLGYSRNFFSAYQKATGDLIASCDQDDVWEPRKLEVLVDKIEDCSFIFHNSTLFRGAEVLGKLHRKKLEEFPSPIHALLAPQSFGHQILFTKQALPLLQPFAAYNLSYDYFTYTVCSSFGAIRYLDDSLVRWRRHDQATTYSGSRGSESKLSGYIRAVSSLSKRSNRETTRNYFKLCTHIRFRDQTAEKAAFYMSKGDLWHIFKTCYLCLKHKRELVTDKKGAIQSLRAFFTPLFFIRDHGRYIYRN</sequence>
<dbReference type="PANTHER" id="PTHR22916:SF3">
    <property type="entry name" value="UDP-GLCNAC:BETAGAL BETA-1,3-N-ACETYLGLUCOSAMINYLTRANSFERASE-LIKE PROTEIN 1"/>
    <property type="match status" value="1"/>
</dbReference>
<dbReference type="Gene3D" id="3.90.550.10">
    <property type="entry name" value="Spore Coat Polysaccharide Biosynthesis Protein SpsA, Chain A"/>
    <property type="match status" value="1"/>
</dbReference>
<accession>A0A840D4P6</accession>
<evidence type="ECO:0000313" key="2">
    <source>
        <dbReference type="EMBL" id="MBB4044494.1"/>
    </source>
</evidence>
<gene>
    <name evidence="2" type="ORF">GGR06_002288</name>
</gene>
<dbReference type="RefSeq" id="WP_052517118.1">
    <property type="nucleotide sequence ID" value="NZ_JACIER010000008.1"/>
</dbReference>
<dbReference type="PANTHER" id="PTHR22916">
    <property type="entry name" value="GLYCOSYLTRANSFERASE"/>
    <property type="match status" value="1"/>
</dbReference>
<organism evidence="2 3">
    <name type="scientific">Bacteroides reticulotermitis</name>
    <dbReference type="NCBI Taxonomy" id="1133319"/>
    <lineage>
        <taxon>Bacteria</taxon>
        <taxon>Pseudomonadati</taxon>
        <taxon>Bacteroidota</taxon>
        <taxon>Bacteroidia</taxon>
        <taxon>Bacteroidales</taxon>
        <taxon>Bacteroidaceae</taxon>
        <taxon>Bacteroides</taxon>
    </lineage>
</organism>
<proteinExistence type="predicted"/>
<dbReference type="Pfam" id="PF00535">
    <property type="entry name" value="Glycos_transf_2"/>
    <property type="match status" value="1"/>
</dbReference>
<dbReference type="InterPro" id="IPR001173">
    <property type="entry name" value="Glyco_trans_2-like"/>
</dbReference>
<evidence type="ECO:0000259" key="1">
    <source>
        <dbReference type="Pfam" id="PF00535"/>
    </source>
</evidence>
<keyword evidence="3" id="KW-1185">Reference proteome</keyword>
<feature type="domain" description="Glycosyltransferase 2-like" evidence="1">
    <location>
        <begin position="5"/>
        <end position="111"/>
    </location>
</feature>
<dbReference type="GO" id="GO:0016758">
    <property type="term" value="F:hexosyltransferase activity"/>
    <property type="evidence" value="ECO:0007669"/>
    <property type="project" value="UniProtKB-ARBA"/>
</dbReference>
<protein>
    <submittedName>
        <fullName evidence="2">Glycosyltransferase involved in cell wall biosynthesis</fullName>
    </submittedName>
</protein>
<name>A0A840D4P6_9BACE</name>
<dbReference type="Proteomes" id="UP000560658">
    <property type="component" value="Unassembled WGS sequence"/>
</dbReference>
<comment type="caution">
    <text evidence="2">The sequence shown here is derived from an EMBL/GenBank/DDBJ whole genome shotgun (WGS) entry which is preliminary data.</text>
</comment>
<dbReference type="InterPro" id="IPR029044">
    <property type="entry name" value="Nucleotide-diphossugar_trans"/>
</dbReference>
<dbReference type="EMBL" id="JACIER010000008">
    <property type="protein sequence ID" value="MBB4044494.1"/>
    <property type="molecule type" value="Genomic_DNA"/>
</dbReference>
<evidence type="ECO:0000313" key="3">
    <source>
        <dbReference type="Proteomes" id="UP000560658"/>
    </source>
</evidence>
<dbReference type="SUPFAM" id="SSF53448">
    <property type="entry name" value="Nucleotide-diphospho-sugar transferases"/>
    <property type="match status" value="1"/>
</dbReference>
<dbReference type="AlphaFoldDB" id="A0A840D4P6"/>
<reference evidence="2" key="1">
    <citation type="submission" date="2020-08" db="EMBL/GenBank/DDBJ databases">
        <title>Genomic Encyclopedia of Type Strains, Phase IV (KMG-IV): sequencing the most valuable type-strain genomes for metagenomic binning, comparative biology and taxonomic classification.</title>
        <authorList>
            <person name="Goeker M."/>
        </authorList>
    </citation>
    <scope>NUCLEOTIDE SEQUENCE [LARGE SCALE GENOMIC DNA]</scope>
    <source>
        <strain evidence="2">DSM 105720</strain>
    </source>
</reference>